<dbReference type="Proteomes" id="UP000006327">
    <property type="component" value="Unassembled WGS sequence"/>
</dbReference>
<feature type="domain" description="J" evidence="5">
    <location>
        <begin position="2"/>
        <end position="74"/>
    </location>
</feature>
<dbReference type="EMBL" id="BAEO01000041">
    <property type="protein sequence ID" value="GAC19897.1"/>
    <property type="molecule type" value="Genomic_DNA"/>
</dbReference>
<evidence type="ECO:0000313" key="6">
    <source>
        <dbReference type="EMBL" id="GAC19897.1"/>
    </source>
</evidence>
<dbReference type="SUPFAM" id="SSF46565">
    <property type="entry name" value="Chaperone J-domain"/>
    <property type="match status" value="1"/>
</dbReference>
<dbReference type="STRING" id="493475.GARC_2934"/>
<evidence type="ECO:0000256" key="3">
    <source>
        <dbReference type="ARBA" id="ARBA00025596"/>
    </source>
</evidence>
<evidence type="ECO:0000259" key="5">
    <source>
        <dbReference type="PROSITE" id="PS50076"/>
    </source>
</evidence>
<dbReference type="RefSeq" id="WP_007621262.1">
    <property type="nucleotide sequence ID" value="NZ_BAEO01000041.1"/>
</dbReference>
<dbReference type="GO" id="GO:1990230">
    <property type="term" value="C:iron-sulfur cluster transfer complex"/>
    <property type="evidence" value="ECO:0007669"/>
    <property type="project" value="TreeGrafter"/>
</dbReference>
<protein>
    <recommendedName>
        <fullName evidence="4">Co-chaperone protein HscB homolog</fullName>
    </recommendedName>
</protein>
<keyword evidence="2 4" id="KW-0143">Chaperone</keyword>
<dbReference type="SMART" id="SM00271">
    <property type="entry name" value="DnaJ"/>
    <property type="match status" value="1"/>
</dbReference>
<dbReference type="Gene3D" id="1.10.287.110">
    <property type="entry name" value="DnaJ domain"/>
    <property type="match status" value="1"/>
</dbReference>
<dbReference type="NCBIfam" id="TIGR00714">
    <property type="entry name" value="hscB"/>
    <property type="match status" value="1"/>
</dbReference>
<evidence type="ECO:0000256" key="4">
    <source>
        <dbReference type="HAMAP-Rule" id="MF_00682"/>
    </source>
</evidence>
<dbReference type="InterPro" id="IPR009073">
    <property type="entry name" value="HscB_oligo_C"/>
</dbReference>
<dbReference type="eggNOG" id="COG1076">
    <property type="taxonomic scope" value="Bacteria"/>
</dbReference>
<dbReference type="OrthoDB" id="287587at2"/>
<dbReference type="NCBIfam" id="NF003449">
    <property type="entry name" value="PRK05014.1"/>
    <property type="match status" value="1"/>
</dbReference>
<organism evidence="6 7">
    <name type="scientific">Paraglaciecola arctica BSs20135</name>
    <dbReference type="NCBI Taxonomy" id="493475"/>
    <lineage>
        <taxon>Bacteria</taxon>
        <taxon>Pseudomonadati</taxon>
        <taxon>Pseudomonadota</taxon>
        <taxon>Gammaproteobacteria</taxon>
        <taxon>Alteromonadales</taxon>
        <taxon>Alteromonadaceae</taxon>
        <taxon>Paraglaciecola</taxon>
    </lineage>
</organism>
<dbReference type="InterPro" id="IPR036386">
    <property type="entry name" value="HscB_C_sf"/>
</dbReference>
<comment type="subunit">
    <text evidence="4">Interacts with HscA and stimulates its ATPase activity.</text>
</comment>
<evidence type="ECO:0000256" key="1">
    <source>
        <dbReference type="ARBA" id="ARBA00010476"/>
    </source>
</evidence>
<reference evidence="6 7" key="1">
    <citation type="journal article" date="2017" name="Antonie Van Leeuwenhoek">
        <title>Rhizobium rhizosphaerae sp. nov., a novel species isolated from rice rhizosphere.</title>
        <authorList>
            <person name="Zhao J.J."/>
            <person name="Zhang J."/>
            <person name="Zhang R.J."/>
            <person name="Zhang C.W."/>
            <person name="Yin H.Q."/>
            <person name="Zhang X.X."/>
        </authorList>
    </citation>
    <scope>NUCLEOTIDE SEQUENCE [LARGE SCALE GENOMIC DNA]</scope>
    <source>
        <strain evidence="6 7">BSs20135</strain>
    </source>
</reference>
<dbReference type="GO" id="GO:0044571">
    <property type="term" value="P:[2Fe-2S] cluster assembly"/>
    <property type="evidence" value="ECO:0007669"/>
    <property type="project" value="InterPro"/>
</dbReference>
<sequence>MNYFELFNIPVSFDVDLSELPKTYQQLQRLTHPDKFASGSDQDKLVAIQKNAQVNDAYSVLKSPLSRAEYLLSLRGIDLQHEQQTIKDTAFLMQQMEWREELAEIADRTDPLSALESLEDEIKQTIKSDLTKLRHLLESDQATDEKSAADVIRQLKFSYKMLSEIELKEDLLSDL</sequence>
<keyword evidence="7" id="KW-1185">Reference proteome</keyword>
<comment type="caution">
    <text evidence="6">The sequence shown here is derived from an EMBL/GenBank/DDBJ whole genome shotgun (WGS) entry which is preliminary data.</text>
</comment>
<dbReference type="GO" id="GO:0051087">
    <property type="term" value="F:protein-folding chaperone binding"/>
    <property type="evidence" value="ECO:0007669"/>
    <property type="project" value="InterPro"/>
</dbReference>
<dbReference type="InterPro" id="IPR001623">
    <property type="entry name" value="DnaJ_domain"/>
</dbReference>
<dbReference type="GO" id="GO:0006457">
    <property type="term" value="P:protein folding"/>
    <property type="evidence" value="ECO:0007669"/>
    <property type="project" value="UniProtKB-UniRule"/>
</dbReference>
<dbReference type="PANTHER" id="PTHR14021:SF15">
    <property type="entry name" value="IRON-SULFUR CLUSTER CO-CHAPERONE PROTEIN HSCB"/>
    <property type="match status" value="1"/>
</dbReference>
<dbReference type="Pfam" id="PF07743">
    <property type="entry name" value="HSCB_C"/>
    <property type="match status" value="1"/>
</dbReference>
<comment type="similarity">
    <text evidence="1 4">Belongs to the HscB family.</text>
</comment>
<dbReference type="SUPFAM" id="SSF47144">
    <property type="entry name" value="HSC20 (HSCB), C-terminal oligomerisation domain"/>
    <property type="match status" value="1"/>
</dbReference>
<dbReference type="Gene3D" id="1.20.1280.20">
    <property type="entry name" value="HscB, C-terminal domain"/>
    <property type="match status" value="1"/>
</dbReference>
<name>K6YP02_9ALTE</name>
<dbReference type="GO" id="GO:0001671">
    <property type="term" value="F:ATPase activator activity"/>
    <property type="evidence" value="ECO:0007669"/>
    <property type="project" value="InterPro"/>
</dbReference>
<gene>
    <name evidence="4 6" type="primary">hscB</name>
    <name evidence="6" type="ORF">GARC_2934</name>
</gene>
<dbReference type="HAMAP" id="MF_00682">
    <property type="entry name" value="HscB"/>
    <property type="match status" value="1"/>
</dbReference>
<dbReference type="Pfam" id="PF00226">
    <property type="entry name" value="DnaJ"/>
    <property type="match status" value="1"/>
</dbReference>
<accession>K6YP02</accession>
<proteinExistence type="inferred from homology"/>
<dbReference type="CDD" id="cd06257">
    <property type="entry name" value="DnaJ"/>
    <property type="match status" value="1"/>
</dbReference>
<evidence type="ECO:0000256" key="2">
    <source>
        <dbReference type="ARBA" id="ARBA00023186"/>
    </source>
</evidence>
<dbReference type="PANTHER" id="PTHR14021">
    <property type="entry name" value="IRON-SULFUR CLUSTER CO-CHAPERONE PROTEIN HSCB"/>
    <property type="match status" value="1"/>
</dbReference>
<dbReference type="GO" id="GO:0051259">
    <property type="term" value="P:protein complex oligomerization"/>
    <property type="evidence" value="ECO:0007669"/>
    <property type="project" value="InterPro"/>
</dbReference>
<dbReference type="PROSITE" id="PS50076">
    <property type="entry name" value="DNAJ_2"/>
    <property type="match status" value="1"/>
</dbReference>
<dbReference type="InterPro" id="IPR036869">
    <property type="entry name" value="J_dom_sf"/>
</dbReference>
<dbReference type="InterPro" id="IPR004640">
    <property type="entry name" value="HscB"/>
</dbReference>
<dbReference type="AlphaFoldDB" id="K6YP02"/>
<evidence type="ECO:0000313" key="7">
    <source>
        <dbReference type="Proteomes" id="UP000006327"/>
    </source>
</evidence>
<comment type="function">
    <text evidence="3 4">Co-chaperone involved in the maturation of iron-sulfur cluster-containing proteins. Seems to help targeting proteins to be folded toward HscA.</text>
</comment>